<evidence type="ECO:0000313" key="1">
    <source>
        <dbReference type="EMBL" id="OGI83917.1"/>
    </source>
</evidence>
<dbReference type="EMBL" id="MFUQ01000008">
    <property type="protein sequence ID" value="OGI83917.1"/>
    <property type="molecule type" value="Genomic_DNA"/>
</dbReference>
<proteinExistence type="predicted"/>
<protein>
    <submittedName>
        <fullName evidence="1">Uncharacterized protein</fullName>
    </submittedName>
</protein>
<reference evidence="1 2" key="1">
    <citation type="journal article" date="2016" name="Nat. Commun.">
        <title>Thousands of microbial genomes shed light on interconnected biogeochemical processes in an aquifer system.</title>
        <authorList>
            <person name="Anantharaman K."/>
            <person name="Brown C.T."/>
            <person name="Hug L.A."/>
            <person name="Sharon I."/>
            <person name="Castelle C.J."/>
            <person name="Probst A.J."/>
            <person name="Thomas B.C."/>
            <person name="Singh A."/>
            <person name="Wilkins M.J."/>
            <person name="Karaoz U."/>
            <person name="Brodie E.L."/>
            <person name="Williams K.H."/>
            <person name="Hubbard S.S."/>
            <person name="Banfield J.F."/>
        </authorList>
    </citation>
    <scope>NUCLEOTIDE SEQUENCE [LARGE SCALE GENOMIC DNA]</scope>
</reference>
<name>A0A1F6WPX9_9BACT</name>
<comment type="caution">
    <text evidence="1">The sequence shown here is derived from an EMBL/GenBank/DDBJ whole genome shotgun (WGS) entry which is preliminary data.</text>
</comment>
<dbReference type="Proteomes" id="UP000179448">
    <property type="component" value="Unassembled WGS sequence"/>
</dbReference>
<organism evidence="1 2">
    <name type="scientific">Candidatus Nomurabacteria bacterium RIFCSPLOWO2_01_FULL_36_10b</name>
    <dbReference type="NCBI Taxonomy" id="1801766"/>
    <lineage>
        <taxon>Bacteria</taxon>
        <taxon>Candidatus Nomuraibacteriota</taxon>
    </lineage>
</organism>
<evidence type="ECO:0000313" key="2">
    <source>
        <dbReference type="Proteomes" id="UP000179448"/>
    </source>
</evidence>
<dbReference type="AlphaFoldDB" id="A0A1F6WPX9"/>
<gene>
    <name evidence="1" type="ORF">A2997_01900</name>
</gene>
<sequence length="208" mass="23148">MAEKKFTVSGEQRDDIDGQMLEIKHQLRLKGGCPIDPELVKVTLQKIVEGKFGIKENILSQGQTILIDACDGTETLADAKDVFPSGIDGDFEKWGTNKAGIATKEQAVDVHELVKDRTFAQMFGSLGTDLDKLCLTQAQIKNFCKQHANWLRQGGYVTFFLFKVGEEFFVARVFVRSGGLHVSVLRFGSSYVWHAGLLHRMVVPQLTA</sequence>
<accession>A0A1F6WPX9</accession>